<reference evidence="5 6" key="1">
    <citation type="submission" date="2018-06" db="EMBL/GenBank/DDBJ databases">
        <authorList>
            <consortium name="Pathogen Informatics"/>
            <person name="Doyle S."/>
        </authorList>
    </citation>
    <scope>NUCLEOTIDE SEQUENCE [LARGE SCALE GENOMIC DNA]</scope>
    <source>
        <strain evidence="5 6">NCTC13294</strain>
    </source>
</reference>
<dbReference type="InterPro" id="IPR018197">
    <property type="entry name" value="Glycerate_kinase_RE-like"/>
</dbReference>
<dbReference type="InterPro" id="IPR036129">
    <property type="entry name" value="Glycerate_kinase_sf"/>
</dbReference>
<protein>
    <submittedName>
        <fullName evidence="5">Glycerate kinase</fullName>
        <ecNumber evidence="5">2.7.1.31</ecNumber>
    </submittedName>
</protein>
<dbReference type="OrthoDB" id="9774290at2"/>
<dbReference type="EC" id="2.7.1.31" evidence="5"/>
<organism evidence="5 6">
    <name type="scientific">Cardiobacterium valvarum</name>
    <dbReference type="NCBI Taxonomy" id="194702"/>
    <lineage>
        <taxon>Bacteria</taxon>
        <taxon>Pseudomonadati</taxon>
        <taxon>Pseudomonadota</taxon>
        <taxon>Gammaproteobacteria</taxon>
        <taxon>Cardiobacteriales</taxon>
        <taxon>Cardiobacteriaceae</taxon>
        <taxon>Cardiobacterium</taxon>
    </lineage>
</organism>
<dbReference type="Gene3D" id="3.90.1510.10">
    <property type="entry name" value="Glycerate kinase, domain 2"/>
    <property type="match status" value="1"/>
</dbReference>
<keyword evidence="6" id="KW-1185">Reference proteome</keyword>
<dbReference type="GO" id="GO:0008887">
    <property type="term" value="F:glycerate kinase activity"/>
    <property type="evidence" value="ECO:0007669"/>
    <property type="project" value="UniProtKB-UniRule"/>
</dbReference>
<evidence type="ECO:0000256" key="4">
    <source>
        <dbReference type="PIRNR" id="PIRNR006078"/>
    </source>
</evidence>
<accession>A0A381DZY8</accession>
<keyword evidence="3 4" id="KW-0418">Kinase</keyword>
<evidence type="ECO:0000256" key="1">
    <source>
        <dbReference type="ARBA" id="ARBA00006284"/>
    </source>
</evidence>
<proteinExistence type="inferred from homology"/>
<dbReference type="Pfam" id="PF02595">
    <property type="entry name" value="Gly_kinase"/>
    <property type="match status" value="1"/>
</dbReference>
<evidence type="ECO:0000256" key="2">
    <source>
        <dbReference type="ARBA" id="ARBA00022679"/>
    </source>
</evidence>
<dbReference type="RefSeq" id="WP_115610725.1">
    <property type="nucleotide sequence ID" value="NZ_JBHLZC010000001.1"/>
</dbReference>
<dbReference type="GO" id="GO:0031388">
    <property type="term" value="P:organic acid phosphorylation"/>
    <property type="evidence" value="ECO:0007669"/>
    <property type="project" value="UniProtKB-UniRule"/>
</dbReference>
<dbReference type="PIRSF" id="PIRSF006078">
    <property type="entry name" value="GlxK"/>
    <property type="match status" value="1"/>
</dbReference>
<dbReference type="PANTHER" id="PTHR21599">
    <property type="entry name" value="GLYCERATE KINASE"/>
    <property type="match status" value="1"/>
</dbReference>
<dbReference type="Proteomes" id="UP000254572">
    <property type="component" value="Unassembled WGS sequence"/>
</dbReference>
<keyword evidence="2 4" id="KW-0808">Transferase</keyword>
<name>A0A381DZY8_9GAMM</name>
<comment type="similarity">
    <text evidence="1 4">Belongs to the glycerate kinase type-1 family.</text>
</comment>
<dbReference type="EMBL" id="UFUW01000001">
    <property type="protein sequence ID" value="SUX19083.1"/>
    <property type="molecule type" value="Genomic_DNA"/>
</dbReference>
<dbReference type="InterPro" id="IPR018193">
    <property type="entry name" value="Glyc_kinase_flavodox-like_fold"/>
</dbReference>
<evidence type="ECO:0000256" key="3">
    <source>
        <dbReference type="ARBA" id="ARBA00022777"/>
    </source>
</evidence>
<sequence length="377" mass="38058">MKIVIALDSFKESLTAAAACDAVVRGFRAVLPQAAYHCVPMADGGEGTTAALVAARGGKWRDVLVQDPLGRPVTARYGCLPDGSAVMEMAEAAGLHLLAPAERDPHLTSTFGVGEMLRHALDGGARHIILGIGGSATNDGGAGMLQALGVRLLDEKGSELPRGGAALSRLARADFSGLLPTLRNCTLQVACDVNNPLCGERGASAIFGPQKGADAAAVAELDAALAHYAAVLTAAGLPDKRETPGTGAAGGLGYALALLGAELTSGISLVMQAAGLANALRDADLVITGEGRIDGQTRLGKVPFGVLQLAQTQGVPVIALAGVLGAGAETLTDDGFTAIFPSIAALAPLADTLAQGAANLERTARQIAAVWQLGRRG</sequence>
<dbReference type="NCBIfam" id="TIGR00045">
    <property type="entry name" value="glycerate kinase"/>
    <property type="match status" value="1"/>
</dbReference>
<dbReference type="PANTHER" id="PTHR21599:SF0">
    <property type="entry name" value="GLYCERATE KINASE"/>
    <property type="match status" value="1"/>
</dbReference>
<evidence type="ECO:0000313" key="6">
    <source>
        <dbReference type="Proteomes" id="UP000254572"/>
    </source>
</evidence>
<dbReference type="InterPro" id="IPR004381">
    <property type="entry name" value="Glycerate_kinase"/>
</dbReference>
<dbReference type="AlphaFoldDB" id="A0A381DZY8"/>
<dbReference type="SUPFAM" id="SSF110738">
    <property type="entry name" value="Glycerate kinase I"/>
    <property type="match status" value="1"/>
</dbReference>
<gene>
    <name evidence="5" type="primary">glxK</name>
    <name evidence="5" type="ORF">NCTC13294_00430</name>
</gene>
<evidence type="ECO:0000313" key="5">
    <source>
        <dbReference type="EMBL" id="SUX19083.1"/>
    </source>
</evidence>
<dbReference type="Gene3D" id="3.40.50.10350">
    <property type="entry name" value="Glycerate kinase, domain 1"/>
    <property type="match status" value="1"/>
</dbReference>